<dbReference type="RefSeq" id="WP_142095549.1">
    <property type="nucleotide sequence ID" value="NZ_VIGH01000002.1"/>
</dbReference>
<dbReference type="EMBL" id="VIGH01000002">
    <property type="protein sequence ID" value="TQF73920.1"/>
    <property type="molecule type" value="Genomic_DNA"/>
</dbReference>
<dbReference type="Proteomes" id="UP000316256">
    <property type="component" value="Unassembled WGS sequence"/>
</dbReference>
<evidence type="ECO:0000313" key="2">
    <source>
        <dbReference type="Proteomes" id="UP000316256"/>
    </source>
</evidence>
<evidence type="ECO:0008006" key="3">
    <source>
        <dbReference type="Google" id="ProtNLM"/>
    </source>
</evidence>
<comment type="caution">
    <text evidence="1">The sequence shown here is derived from an EMBL/GenBank/DDBJ whole genome shotgun (WGS) entry which is preliminary data.</text>
</comment>
<evidence type="ECO:0000313" key="1">
    <source>
        <dbReference type="EMBL" id="TQF73920.1"/>
    </source>
</evidence>
<keyword evidence="2" id="KW-1185">Reference proteome</keyword>
<dbReference type="InterPro" id="IPR004027">
    <property type="entry name" value="SEC_C_motif"/>
</dbReference>
<organism evidence="1 2">
    <name type="scientific">Rhodococcus spelaei</name>
    <dbReference type="NCBI Taxonomy" id="2546320"/>
    <lineage>
        <taxon>Bacteria</taxon>
        <taxon>Bacillati</taxon>
        <taxon>Actinomycetota</taxon>
        <taxon>Actinomycetes</taxon>
        <taxon>Mycobacteriales</taxon>
        <taxon>Nocardiaceae</taxon>
        <taxon>Rhodococcus</taxon>
    </lineage>
</organism>
<gene>
    <name evidence="1" type="ORF">FK531_04390</name>
</gene>
<accession>A0A541BNR2</accession>
<dbReference type="OrthoDB" id="3343588at2"/>
<protein>
    <recommendedName>
        <fullName evidence="3">SEC-C motif-containing protein</fullName>
    </recommendedName>
</protein>
<name>A0A541BNR2_9NOCA</name>
<sequence>MTDPIDPRDVLADAAMGILREHGPLTAEDWGQLLADAGHGPVVEMTQLVELLDDEDLGYLPDGRTVALESLLEGRVFTHRLTETEVAAGILDANPDLAALTVFILDSDQERAGQFRVVFADADEPTFADRGVEDPHFPYSEGLLLERDALSSYTAGDLVALAVRDGLVELTPADSVETPDLSVGLGRILGEEGADNLDAVVWQLMADDQELFTAPTAPIGELIEAAGFERDGDYVAVRGFDFEAHHLATHIGMVAREHELHPDEAAAVVAFLALVGQTRDVAQEGTDPGSWAREHVSVEPGRYAGLADPVAAAAALELVAGFSDRPDALYAASVALVEAGPRRAKASAHWLSGNAADRLGDIVAAEAHFEDAASQDDCAPAVFALAQLASDRGDAVRGLSLLNRIEGGDAEPLYALLQQYAPAEHPGLGRNDRCWCGSGKKYKACHLGKVDNSLDDRALWLYRKAEWFALSPELFDLTYDLAEVRAAHWDDEDAVGRAFQDPLALDVALFECGVFALYLARRGALLPADEFELAQRWLEAKRSVFEVIAARPAEGLTLRDERTGDVVEVLERTGSQQLAAGDFICARVVPAGGATQIFGGIEPVASGSRAELMALLDADDTDPAELVELLSERFAAH</sequence>
<dbReference type="SUPFAM" id="SSF103642">
    <property type="entry name" value="Sec-C motif"/>
    <property type="match status" value="1"/>
</dbReference>
<dbReference type="AlphaFoldDB" id="A0A541BNR2"/>
<reference evidence="1 2" key="1">
    <citation type="submission" date="2019-06" db="EMBL/GenBank/DDBJ databases">
        <title>Rhodococcus spaelei sp. nov., isolated from a cave.</title>
        <authorList>
            <person name="Lee S.D."/>
        </authorList>
    </citation>
    <scope>NUCLEOTIDE SEQUENCE [LARGE SCALE GENOMIC DNA]</scope>
    <source>
        <strain evidence="1 2">C9-5</strain>
    </source>
</reference>
<dbReference type="Gene3D" id="3.10.450.50">
    <property type="match status" value="1"/>
</dbReference>
<dbReference type="Pfam" id="PF02810">
    <property type="entry name" value="SEC-C"/>
    <property type="match status" value="1"/>
</dbReference>
<proteinExistence type="predicted"/>